<evidence type="ECO:0008006" key="2">
    <source>
        <dbReference type="Google" id="ProtNLM"/>
    </source>
</evidence>
<name>K1SSV8_9ZZZZ</name>
<feature type="non-terminal residue" evidence="1">
    <location>
        <position position="344"/>
    </location>
</feature>
<protein>
    <recommendedName>
        <fullName evidence="2">Nucleotidyltransferase family protein</fullName>
    </recommendedName>
</protein>
<accession>K1SSV8</accession>
<dbReference type="InterPro" id="IPR039498">
    <property type="entry name" value="NTP_transf_5"/>
</dbReference>
<proteinExistence type="predicted"/>
<gene>
    <name evidence="1" type="ORF">OBE_07310</name>
</gene>
<comment type="caution">
    <text evidence="1">The sequence shown here is derived from an EMBL/GenBank/DDBJ whole genome shotgun (WGS) entry which is preliminary data.</text>
</comment>
<dbReference type="EMBL" id="AJWZ01005025">
    <property type="protein sequence ID" value="EKC63732.1"/>
    <property type="molecule type" value="Genomic_DNA"/>
</dbReference>
<reference evidence="1" key="1">
    <citation type="journal article" date="2013" name="Environ. Microbiol.">
        <title>Microbiota from the distal guts of lean and obese adolescents exhibit partial functional redundancy besides clear differences in community structure.</title>
        <authorList>
            <person name="Ferrer M."/>
            <person name="Ruiz A."/>
            <person name="Lanza F."/>
            <person name="Haange S.B."/>
            <person name="Oberbach A."/>
            <person name="Till H."/>
            <person name="Bargiela R."/>
            <person name="Campoy C."/>
            <person name="Segura M.T."/>
            <person name="Richter M."/>
            <person name="von Bergen M."/>
            <person name="Seifert J."/>
            <person name="Suarez A."/>
        </authorList>
    </citation>
    <scope>NUCLEOTIDE SEQUENCE</scope>
</reference>
<evidence type="ECO:0000313" key="1">
    <source>
        <dbReference type="EMBL" id="EKC63732.1"/>
    </source>
</evidence>
<dbReference type="Pfam" id="PF14907">
    <property type="entry name" value="NTP_transf_5"/>
    <property type="match status" value="1"/>
</dbReference>
<sequence>MENNDFALLNLIQLQVSGKTIKFPDAIAWKEVMNKSFKQGVGGLVLDALENVPENLRPSKAILMSWLGRVVAMERLYENNKSSIAHLASFYQKYDIKMLLLKGYGLSLYWPQSHHRPVGDIDIYLFGKQAYADNIIQKYFGIRIDNSHHKHSVFTFENSMVENHYSFLNVHAHRSTAAIEHILLQELTDTMDSDISNVVFPSVRFNSLYLLRHSAEHFASVDINLRIVLDWAFFVKANPVDWDWLLKKMEQVGMMNYLAVLNAICVDYLGFDKSLFPDIPVEQAVVERSMNDILSPEVETESHDNLMVEVAFRFKRWWKNRWKHNMVFKERLWQSLLTQVWSHL</sequence>
<organism evidence="1">
    <name type="scientific">human gut metagenome</name>
    <dbReference type="NCBI Taxonomy" id="408170"/>
    <lineage>
        <taxon>unclassified sequences</taxon>
        <taxon>metagenomes</taxon>
        <taxon>organismal metagenomes</taxon>
    </lineage>
</organism>
<dbReference type="AlphaFoldDB" id="K1SSV8"/>